<accession>A0A8S4QXS7</accession>
<comment type="caution">
    <text evidence="1">The sequence shown here is derived from an EMBL/GenBank/DDBJ whole genome shotgun (WGS) entry which is preliminary data.</text>
</comment>
<dbReference type="Proteomes" id="UP000838756">
    <property type="component" value="Unassembled WGS sequence"/>
</dbReference>
<dbReference type="EMBL" id="CAKXAJ010021058">
    <property type="protein sequence ID" value="CAH2226215.1"/>
    <property type="molecule type" value="Genomic_DNA"/>
</dbReference>
<evidence type="ECO:0000313" key="2">
    <source>
        <dbReference type="Proteomes" id="UP000838756"/>
    </source>
</evidence>
<proteinExistence type="predicted"/>
<name>A0A8S4QXS7_9NEOP</name>
<sequence>MIVRETAIKAPWGRAGADSWLPKPGSGLMLGGVGSGVLEESATGTLSSTNKYQRHRIFFFGRTLADIHLRCCYGFNVGEASAKARHENRPRARRHIGGGSAYYFHQILCYTRYFQRSTNGSAR</sequence>
<evidence type="ECO:0000313" key="1">
    <source>
        <dbReference type="EMBL" id="CAH2226215.1"/>
    </source>
</evidence>
<keyword evidence="2" id="KW-1185">Reference proteome</keyword>
<gene>
    <name evidence="1" type="primary">jg4192</name>
    <name evidence="1" type="ORF">PAEG_LOCUS7025</name>
</gene>
<reference evidence="1" key="1">
    <citation type="submission" date="2022-03" db="EMBL/GenBank/DDBJ databases">
        <authorList>
            <person name="Lindestad O."/>
        </authorList>
    </citation>
    <scope>NUCLEOTIDE SEQUENCE</scope>
</reference>
<dbReference type="AlphaFoldDB" id="A0A8S4QXS7"/>
<protein>
    <submittedName>
        <fullName evidence="1">Jg4192 protein</fullName>
    </submittedName>
</protein>
<organism evidence="1 2">
    <name type="scientific">Pararge aegeria aegeria</name>
    <dbReference type="NCBI Taxonomy" id="348720"/>
    <lineage>
        <taxon>Eukaryota</taxon>
        <taxon>Metazoa</taxon>
        <taxon>Ecdysozoa</taxon>
        <taxon>Arthropoda</taxon>
        <taxon>Hexapoda</taxon>
        <taxon>Insecta</taxon>
        <taxon>Pterygota</taxon>
        <taxon>Neoptera</taxon>
        <taxon>Endopterygota</taxon>
        <taxon>Lepidoptera</taxon>
        <taxon>Glossata</taxon>
        <taxon>Ditrysia</taxon>
        <taxon>Papilionoidea</taxon>
        <taxon>Nymphalidae</taxon>
        <taxon>Satyrinae</taxon>
        <taxon>Satyrini</taxon>
        <taxon>Parargina</taxon>
        <taxon>Pararge</taxon>
    </lineage>
</organism>